<dbReference type="AlphaFoldDB" id="W2I677"/>
<dbReference type="Proteomes" id="UP000053864">
    <property type="component" value="Unassembled WGS sequence"/>
</dbReference>
<dbReference type="VEuPathDB" id="FungiDB:PPTG_17007"/>
<gene>
    <name evidence="1" type="ORF">L916_17801</name>
</gene>
<sequence>MKTLHSLLEGTVNVYTMDHRGTGRSTLFDCVAAQVTTTGSPKGSKIDPSERCAAEDLDVLTQFFTTIRDNDKGKTQDKTFTSTLLYNLIVYSELMKSPWPSTSALEARFTQAKMSSEGERSASCAKFHVGNYDSNGIVYERDQYWNKTATIPRQASVLLLNQARSTDPQ</sequence>
<protein>
    <submittedName>
        <fullName evidence="1">Uncharacterized protein</fullName>
    </submittedName>
</protein>
<dbReference type="EMBL" id="KI675600">
    <property type="protein sequence ID" value="ETL28908.1"/>
    <property type="molecule type" value="Genomic_DNA"/>
</dbReference>
<name>W2I677_PHYNI</name>
<organism evidence="1">
    <name type="scientific">Phytophthora nicotianae</name>
    <name type="common">Potato buckeye rot agent</name>
    <name type="synonym">Phytophthora parasitica</name>
    <dbReference type="NCBI Taxonomy" id="4792"/>
    <lineage>
        <taxon>Eukaryota</taxon>
        <taxon>Sar</taxon>
        <taxon>Stramenopiles</taxon>
        <taxon>Oomycota</taxon>
        <taxon>Peronosporomycetes</taxon>
        <taxon>Peronosporales</taxon>
        <taxon>Peronosporaceae</taxon>
        <taxon>Phytophthora</taxon>
    </lineage>
</organism>
<proteinExistence type="predicted"/>
<evidence type="ECO:0000313" key="1">
    <source>
        <dbReference type="EMBL" id="ETL28908.1"/>
    </source>
</evidence>
<accession>W2I677</accession>
<reference evidence="1" key="1">
    <citation type="submission" date="2013-11" db="EMBL/GenBank/DDBJ databases">
        <title>The Genome Sequence of Phytophthora parasitica CJ05E6.</title>
        <authorList>
            <consortium name="The Broad Institute Genomics Platform"/>
            <person name="Russ C."/>
            <person name="Tyler B."/>
            <person name="Panabieres F."/>
            <person name="Shan W."/>
            <person name="Tripathy S."/>
            <person name="Grunwald N."/>
            <person name="Machado M."/>
            <person name="Johnson C.S."/>
            <person name="Arredondo F."/>
            <person name="Hong C."/>
            <person name="Coffey M."/>
            <person name="Young S.K."/>
            <person name="Zeng Q."/>
            <person name="Gargeya S."/>
            <person name="Fitzgerald M."/>
            <person name="Abouelleil A."/>
            <person name="Alvarado L."/>
            <person name="Chapman S.B."/>
            <person name="Gainer-Dewar J."/>
            <person name="Goldberg J."/>
            <person name="Griggs A."/>
            <person name="Gujja S."/>
            <person name="Hansen M."/>
            <person name="Howarth C."/>
            <person name="Imamovic A."/>
            <person name="Ireland A."/>
            <person name="Larimer J."/>
            <person name="McCowan C."/>
            <person name="Murphy C."/>
            <person name="Pearson M."/>
            <person name="Poon T.W."/>
            <person name="Priest M."/>
            <person name="Roberts A."/>
            <person name="Saif S."/>
            <person name="Shea T."/>
            <person name="Sykes S."/>
            <person name="Wortman J."/>
            <person name="Nusbaum C."/>
            <person name="Birren B."/>
        </authorList>
    </citation>
    <scope>NUCLEOTIDE SEQUENCE [LARGE SCALE GENOMIC DNA]</scope>
    <source>
        <strain evidence="1">CJ05E6</strain>
    </source>
</reference>